<gene>
    <name evidence="4" type="ORF">RM572_29495</name>
</gene>
<evidence type="ECO:0000313" key="5">
    <source>
        <dbReference type="Proteomes" id="UP001183414"/>
    </source>
</evidence>
<reference evidence="5" key="1">
    <citation type="submission" date="2023-07" db="EMBL/GenBank/DDBJ databases">
        <title>30 novel species of actinomycetes from the DSMZ collection.</title>
        <authorList>
            <person name="Nouioui I."/>
        </authorList>
    </citation>
    <scope>NUCLEOTIDE SEQUENCE [LARGE SCALE GENOMIC DNA]</scope>
    <source>
        <strain evidence="5">DSM 42041</strain>
    </source>
</reference>
<evidence type="ECO:0000313" key="4">
    <source>
        <dbReference type="EMBL" id="MDT0382886.1"/>
    </source>
</evidence>
<dbReference type="PANTHER" id="PTHR11487">
    <property type="entry name" value="THIOESTERASE"/>
    <property type="match status" value="1"/>
</dbReference>
<comment type="caution">
    <text evidence="4">The sequence shown here is derived from an EMBL/GenBank/DDBJ whole genome shotgun (WGS) entry which is preliminary data.</text>
</comment>
<feature type="region of interest" description="Disordered" evidence="2">
    <location>
        <begin position="60"/>
        <end position="84"/>
    </location>
</feature>
<dbReference type="Pfam" id="PF00975">
    <property type="entry name" value="Thioesterase"/>
    <property type="match status" value="1"/>
</dbReference>
<protein>
    <submittedName>
        <fullName evidence="4">Thioesterase domain-containing protein</fullName>
    </submittedName>
</protein>
<dbReference type="InterPro" id="IPR001031">
    <property type="entry name" value="Thioesterase"/>
</dbReference>
<evidence type="ECO:0000256" key="2">
    <source>
        <dbReference type="SAM" id="MobiDB-lite"/>
    </source>
</evidence>
<organism evidence="4 5">
    <name type="scientific">Streptomyces hazeniae</name>
    <dbReference type="NCBI Taxonomy" id="3075538"/>
    <lineage>
        <taxon>Bacteria</taxon>
        <taxon>Bacillati</taxon>
        <taxon>Actinomycetota</taxon>
        <taxon>Actinomycetes</taxon>
        <taxon>Kitasatosporales</taxon>
        <taxon>Streptomycetaceae</taxon>
        <taxon>Streptomyces</taxon>
    </lineage>
</organism>
<evidence type="ECO:0000259" key="3">
    <source>
        <dbReference type="Pfam" id="PF00975"/>
    </source>
</evidence>
<dbReference type="RefSeq" id="WP_311676402.1">
    <property type="nucleotide sequence ID" value="NZ_JAVREQ010000234.1"/>
</dbReference>
<proteinExistence type="inferred from homology"/>
<dbReference type="SUPFAM" id="SSF53474">
    <property type="entry name" value="alpha/beta-Hydrolases"/>
    <property type="match status" value="1"/>
</dbReference>
<feature type="non-terminal residue" evidence="4">
    <location>
        <position position="84"/>
    </location>
</feature>
<accession>A0ABU2P0X0</accession>
<feature type="domain" description="Thioesterase" evidence="3">
    <location>
        <begin position="23"/>
        <end position="83"/>
    </location>
</feature>
<dbReference type="Gene3D" id="3.40.50.1820">
    <property type="entry name" value="alpha/beta hydrolase"/>
    <property type="match status" value="1"/>
</dbReference>
<keyword evidence="5" id="KW-1185">Reference proteome</keyword>
<name>A0ABU2P0X0_9ACTN</name>
<dbReference type="InterPro" id="IPR012223">
    <property type="entry name" value="TEII"/>
</dbReference>
<dbReference type="InterPro" id="IPR029058">
    <property type="entry name" value="AB_hydrolase_fold"/>
</dbReference>
<dbReference type="EMBL" id="JAVREQ010000234">
    <property type="protein sequence ID" value="MDT0382886.1"/>
    <property type="molecule type" value="Genomic_DNA"/>
</dbReference>
<sequence length="84" mass="9456">MTSLSLDSDLWCRRFHPSPTATRRLVCFPHAGGSASFYFPVSAALRGPVDLLAVQYPGRQDRREEPGVQDLHRMADDVTEALRR</sequence>
<dbReference type="PANTHER" id="PTHR11487:SF0">
    <property type="entry name" value="S-ACYL FATTY ACID SYNTHASE THIOESTERASE, MEDIUM CHAIN"/>
    <property type="match status" value="1"/>
</dbReference>
<dbReference type="Proteomes" id="UP001183414">
    <property type="component" value="Unassembled WGS sequence"/>
</dbReference>
<evidence type="ECO:0000256" key="1">
    <source>
        <dbReference type="ARBA" id="ARBA00007169"/>
    </source>
</evidence>
<comment type="similarity">
    <text evidence="1">Belongs to the thioesterase family.</text>
</comment>